<sequence>MSYVRWESVPVTGVDEYAIRLTVGEPRLPSTRFEVATGNRFLLTQPENVALLGVIERHYAGVDVHATGAYSSPIPPIRADEARRFPPPRTPEWHARWAHRFAGWLFDSALTPLHRGDWILRARMPARHDRHSVSAWLRHELVRDHPAAELDWFGLGWSGILPLRRLSESDAARVKAHRKLVREGTLPPVLLMWASCLDGYVLLDGHDRLIAALAEETDPPLLILHRTATADERAQQTKWALATQQKIADGVREMASRLDIMPAGPRRDLEERKIGQADARNQRYFGSTLVEIESDRKRTAAWPHPGGTAHWRLLAESLAPSWQSAVVREQV</sequence>
<accession>A0ABN2IW24</accession>
<proteinExistence type="predicted"/>
<name>A0ABN2IW24_9ACTN</name>
<dbReference type="EMBL" id="BAAANY010000038">
    <property type="protein sequence ID" value="GAA1712959.1"/>
    <property type="molecule type" value="Genomic_DNA"/>
</dbReference>
<comment type="caution">
    <text evidence="1">The sequence shown here is derived from an EMBL/GenBank/DDBJ whole genome shotgun (WGS) entry which is preliminary data.</text>
</comment>
<dbReference type="Proteomes" id="UP001500618">
    <property type="component" value="Unassembled WGS sequence"/>
</dbReference>
<organism evidence="1 2">
    <name type="scientific">Fodinicola feengrottensis</name>
    <dbReference type="NCBI Taxonomy" id="435914"/>
    <lineage>
        <taxon>Bacteria</taxon>
        <taxon>Bacillati</taxon>
        <taxon>Actinomycetota</taxon>
        <taxon>Actinomycetes</taxon>
        <taxon>Mycobacteriales</taxon>
        <taxon>Fodinicola</taxon>
    </lineage>
</organism>
<protein>
    <submittedName>
        <fullName evidence="1">Uncharacterized protein</fullName>
    </submittedName>
</protein>
<gene>
    <name evidence="1" type="ORF">GCM10009765_72560</name>
</gene>
<evidence type="ECO:0000313" key="2">
    <source>
        <dbReference type="Proteomes" id="UP001500618"/>
    </source>
</evidence>
<evidence type="ECO:0000313" key="1">
    <source>
        <dbReference type="EMBL" id="GAA1712959.1"/>
    </source>
</evidence>
<keyword evidence="2" id="KW-1185">Reference proteome</keyword>
<reference evidence="1 2" key="1">
    <citation type="journal article" date="2019" name="Int. J. Syst. Evol. Microbiol.">
        <title>The Global Catalogue of Microorganisms (GCM) 10K type strain sequencing project: providing services to taxonomists for standard genome sequencing and annotation.</title>
        <authorList>
            <consortium name="The Broad Institute Genomics Platform"/>
            <consortium name="The Broad Institute Genome Sequencing Center for Infectious Disease"/>
            <person name="Wu L."/>
            <person name="Ma J."/>
        </authorList>
    </citation>
    <scope>NUCLEOTIDE SEQUENCE [LARGE SCALE GENOMIC DNA]</scope>
    <source>
        <strain evidence="1 2">JCM 14718</strain>
    </source>
</reference>